<gene>
    <name evidence="2" type="ORF">AK812_SmicGene41121</name>
</gene>
<dbReference type="Proteomes" id="UP000186817">
    <property type="component" value="Unassembled WGS sequence"/>
</dbReference>
<dbReference type="EMBL" id="LSRX01001578">
    <property type="protein sequence ID" value="OLP78680.1"/>
    <property type="molecule type" value="Genomic_DNA"/>
</dbReference>
<sequence length="311" mass="34553">MGTLISTPTTPETSPGPDASQKKGPQVVAKTATSPDHAACASPWEGHRGNASRAMQFQEGDGNGLWQPDAGSEDPELQQQLERFLQLYPCDERAVSLLMNLPSPLLLKVINTFDPRNKEEVDYSRQVTGFIRSLRMQEEAFGQLRKRGLDQEEELGANKRIRSWTEEAPAPSEEDIAAFRDRYPMDERALEYLTSSPAAAQHKVLSEFKPRNEGEPDYSSLITSLVKKARQTVSAGPPWRGHAAGAGGRASVHGPSLEQLRAFRDRFPMDERAWEYLLNANASAQEVVITDFKPRRYDDEDYSAPAGLLSP</sequence>
<feature type="compositionally biased region" description="Low complexity" evidence="1">
    <location>
        <begin position="1"/>
        <end position="17"/>
    </location>
</feature>
<protein>
    <submittedName>
        <fullName evidence="2">Uncharacterized protein</fullName>
    </submittedName>
</protein>
<proteinExistence type="predicted"/>
<comment type="caution">
    <text evidence="2">The sequence shown here is derived from an EMBL/GenBank/DDBJ whole genome shotgun (WGS) entry which is preliminary data.</text>
</comment>
<accession>A0A1Q9C6Y5</accession>
<feature type="region of interest" description="Disordered" evidence="1">
    <location>
        <begin position="1"/>
        <end position="51"/>
    </location>
</feature>
<name>A0A1Q9C6Y5_SYMMI</name>
<reference evidence="2 3" key="1">
    <citation type="submission" date="2016-02" db="EMBL/GenBank/DDBJ databases">
        <title>Genome analysis of coral dinoflagellate symbionts highlights evolutionary adaptations to a symbiotic lifestyle.</title>
        <authorList>
            <person name="Aranda M."/>
            <person name="Li Y."/>
            <person name="Liew Y.J."/>
            <person name="Baumgarten S."/>
            <person name="Simakov O."/>
            <person name="Wilson M."/>
            <person name="Piel J."/>
            <person name="Ashoor H."/>
            <person name="Bougouffa S."/>
            <person name="Bajic V.B."/>
            <person name="Ryu T."/>
            <person name="Ravasi T."/>
            <person name="Bayer T."/>
            <person name="Micklem G."/>
            <person name="Kim H."/>
            <person name="Bhak J."/>
            <person name="Lajeunesse T.C."/>
            <person name="Voolstra C.R."/>
        </authorList>
    </citation>
    <scope>NUCLEOTIDE SEQUENCE [LARGE SCALE GENOMIC DNA]</scope>
    <source>
        <strain evidence="2 3">CCMP2467</strain>
    </source>
</reference>
<evidence type="ECO:0000256" key="1">
    <source>
        <dbReference type="SAM" id="MobiDB-lite"/>
    </source>
</evidence>
<evidence type="ECO:0000313" key="3">
    <source>
        <dbReference type="Proteomes" id="UP000186817"/>
    </source>
</evidence>
<keyword evidence="3" id="KW-1185">Reference proteome</keyword>
<dbReference type="OrthoDB" id="444556at2759"/>
<organism evidence="2 3">
    <name type="scientific">Symbiodinium microadriaticum</name>
    <name type="common">Dinoflagellate</name>
    <name type="synonym">Zooxanthella microadriatica</name>
    <dbReference type="NCBI Taxonomy" id="2951"/>
    <lineage>
        <taxon>Eukaryota</taxon>
        <taxon>Sar</taxon>
        <taxon>Alveolata</taxon>
        <taxon>Dinophyceae</taxon>
        <taxon>Suessiales</taxon>
        <taxon>Symbiodiniaceae</taxon>
        <taxon>Symbiodinium</taxon>
    </lineage>
</organism>
<evidence type="ECO:0000313" key="2">
    <source>
        <dbReference type="EMBL" id="OLP78680.1"/>
    </source>
</evidence>
<dbReference type="AlphaFoldDB" id="A0A1Q9C6Y5"/>